<comment type="caution">
    <text evidence="2">The sequence shown here is derived from an EMBL/GenBank/DDBJ whole genome shotgun (WGS) entry which is preliminary data.</text>
</comment>
<gene>
    <name evidence="2" type="ORF">RGQ29_001140</name>
</gene>
<organism evidence="2 3">
    <name type="scientific">Quercus rubra</name>
    <name type="common">Northern red oak</name>
    <name type="synonym">Quercus borealis</name>
    <dbReference type="NCBI Taxonomy" id="3512"/>
    <lineage>
        <taxon>Eukaryota</taxon>
        <taxon>Viridiplantae</taxon>
        <taxon>Streptophyta</taxon>
        <taxon>Embryophyta</taxon>
        <taxon>Tracheophyta</taxon>
        <taxon>Spermatophyta</taxon>
        <taxon>Magnoliopsida</taxon>
        <taxon>eudicotyledons</taxon>
        <taxon>Gunneridae</taxon>
        <taxon>Pentapetalae</taxon>
        <taxon>rosids</taxon>
        <taxon>fabids</taxon>
        <taxon>Fagales</taxon>
        <taxon>Fagaceae</taxon>
        <taxon>Quercus</taxon>
    </lineage>
</organism>
<reference evidence="2 3" key="1">
    <citation type="journal article" date="2023" name="G3 (Bethesda)">
        <title>A haplotype-resolved chromosome-scale genome for Quercus rubra L. provides insights into the genetics of adaptive traits for red oak species.</title>
        <authorList>
            <person name="Kapoor B."/>
            <person name="Jenkins J."/>
            <person name="Schmutz J."/>
            <person name="Zhebentyayeva T."/>
            <person name="Kuelheim C."/>
            <person name="Coggeshall M."/>
            <person name="Heim C."/>
            <person name="Lasky J.R."/>
            <person name="Leites L."/>
            <person name="Islam-Faridi N."/>
            <person name="Romero-Severson J."/>
            <person name="DeLeo V.L."/>
            <person name="Lucas S.M."/>
            <person name="Lazic D."/>
            <person name="Gailing O."/>
            <person name="Carlson J."/>
            <person name="Staton M."/>
        </authorList>
    </citation>
    <scope>NUCLEOTIDE SEQUENCE [LARGE SCALE GENOMIC DNA]</scope>
    <source>
        <strain evidence="2">Pseudo-F2</strain>
    </source>
</reference>
<accession>A0AAN7JDT2</accession>
<feature type="transmembrane region" description="Helical" evidence="1">
    <location>
        <begin position="118"/>
        <end position="137"/>
    </location>
</feature>
<evidence type="ECO:0000256" key="1">
    <source>
        <dbReference type="SAM" id="Phobius"/>
    </source>
</evidence>
<proteinExistence type="predicted"/>
<feature type="transmembrane region" description="Helical" evidence="1">
    <location>
        <begin position="49"/>
        <end position="67"/>
    </location>
</feature>
<evidence type="ECO:0000313" key="3">
    <source>
        <dbReference type="Proteomes" id="UP001324115"/>
    </source>
</evidence>
<dbReference type="EMBL" id="JAXUIC010000001">
    <property type="protein sequence ID" value="KAK4607197.1"/>
    <property type="molecule type" value="Genomic_DNA"/>
</dbReference>
<dbReference type="AlphaFoldDB" id="A0AAN7JDT2"/>
<keyword evidence="1" id="KW-1133">Transmembrane helix</keyword>
<sequence>MVVLRWVFVVVLRWVFVVMRSDLWASGATVLWFVVGDGHCGFVVGRRCYGVTVLWIRGGAMVLWFVVGRRPLWFRGCEIGFLGWWGDGVVVCGGATAVVDSWWSLRGFVEVGLWGWDYGGVVVGLGLWRWAVLWVCFRRKRRRVQREREEQIEK</sequence>
<keyword evidence="3" id="KW-1185">Reference proteome</keyword>
<keyword evidence="1" id="KW-0812">Transmembrane</keyword>
<feature type="transmembrane region" description="Helical" evidence="1">
    <location>
        <begin position="79"/>
        <end position="98"/>
    </location>
</feature>
<evidence type="ECO:0008006" key="4">
    <source>
        <dbReference type="Google" id="ProtNLM"/>
    </source>
</evidence>
<evidence type="ECO:0000313" key="2">
    <source>
        <dbReference type="EMBL" id="KAK4607197.1"/>
    </source>
</evidence>
<protein>
    <recommendedName>
        <fullName evidence="4">Transmembrane protein</fullName>
    </recommendedName>
</protein>
<keyword evidence="1" id="KW-0472">Membrane</keyword>
<name>A0AAN7JDT2_QUERU</name>
<dbReference type="Proteomes" id="UP001324115">
    <property type="component" value="Unassembled WGS sequence"/>
</dbReference>